<protein>
    <submittedName>
        <fullName evidence="1">Uncharacterized protein</fullName>
    </submittedName>
</protein>
<reference evidence="2" key="1">
    <citation type="journal article" date="2023" name="G3 (Bethesda)">
        <title>Genome assembly and association tests identify interacting loci associated with vigor, precocity, and sex in interspecific pistachio rootstocks.</title>
        <authorList>
            <person name="Palmer W."/>
            <person name="Jacygrad E."/>
            <person name="Sagayaradj S."/>
            <person name="Cavanaugh K."/>
            <person name="Han R."/>
            <person name="Bertier L."/>
            <person name="Beede B."/>
            <person name="Kafkas S."/>
            <person name="Golino D."/>
            <person name="Preece J."/>
            <person name="Michelmore R."/>
        </authorList>
    </citation>
    <scope>NUCLEOTIDE SEQUENCE [LARGE SCALE GENOMIC DNA]</scope>
</reference>
<name>A0ACC0Y7G5_9ROSI</name>
<organism evidence="1 2">
    <name type="scientific">Pistacia integerrima</name>
    <dbReference type="NCBI Taxonomy" id="434235"/>
    <lineage>
        <taxon>Eukaryota</taxon>
        <taxon>Viridiplantae</taxon>
        <taxon>Streptophyta</taxon>
        <taxon>Embryophyta</taxon>
        <taxon>Tracheophyta</taxon>
        <taxon>Spermatophyta</taxon>
        <taxon>Magnoliopsida</taxon>
        <taxon>eudicotyledons</taxon>
        <taxon>Gunneridae</taxon>
        <taxon>Pentapetalae</taxon>
        <taxon>rosids</taxon>
        <taxon>malvids</taxon>
        <taxon>Sapindales</taxon>
        <taxon>Anacardiaceae</taxon>
        <taxon>Pistacia</taxon>
    </lineage>
</organism>
<sequence>MSSKWRWAGTEVPIIGSDSFKLIEISVSSSSINVQSQSHSNFIAPRADGYASCALVGDPSLHLILRIRESLPNSLDLLPLSFSKPFPILGLRINFPCKLSSFAFLFELTPNVYSLCVLSVSGIVFILKLSANFSDYEAYPIFPQEDLLQFNLVNYGDIPITSATATSGCLVVGRNDGSVAFFQLATHHPTAPGFVQELRDDSGIGRLWGLMSRGRVVGAVQDLVITEVQGKKLVYVLHSGGIFRVWDLSSRSRIFSHTITNPSVEGNVYRFSFPELQIKICFLYSLKLILSSHILFHLLSGAPFVRLWVGETNSDSSVIPLAIWYRYTSEVGMEAIDVYSLQCSWGKEPILSLEPSMLNVPMEEGSCIDVKLASDRIWILKDSGLVVHNLFHKDGLVEEAHCYVLQEEFVADMLFQSSEHPSDDLLSITHSIVTSPKVHDYTDAFVAL</sequence>
<keyword evidence="2" id="KW-1185">Reference proteome</keyword>
<dbReference type="Proteomes" id="UP001163603">
    <property type="component" value="Chromosome 8"/>
</dbReference>
<evidence type="ECO:0000313" key="2">
    <source>
        <dbReference type="Proteomes" id="UP001163603"/>
    </source>
</evidence>
<gene>
    <name evidence="1" type="ORF">Pint_14677</name>
</gene>
<accession>A0ACC0Y7G5</accession>
<comment type="caution">
    <text evidence="1">The sequence shown here is derived from an EMBL/GenBank/DDBJ whole genome shotgun (WGS) entry which is preliminary data.</text>
</comment>
<dbReference type="EMBL" id="CM047743">
    <property type="protein sequence ID" value="KAJ0030455.1"/>
    <property type="molecule type" value="Genomic_DNA"/>
</dbReference>
<evidence type="ECO:0000313" key="1">
    <source>
        <dbReference type="EMBL" id="KAJ0030455.1"/>
    </source>
</evidence>
<proteinExistence type="predicted"/>